<dbReference type="SUPFAM" id="SSF89372">
    <property type="entry name" value="Fucose-specific lectin"/>
    <property type="match status" value="1"/>
</dbReference>
<evidence type="ECO:0000313" key="2">
    <source>
        <dbReference type="EMBL" id="MBB4979350.1"/>
    </source>
</evidence>
<dbReference type="Gene3D" id="2.115.10.10">
    <property type="entry name" value="Tachylectin 2"/>
    <property type="match status" value="1"/>
</dbReference>
<dbReference type="Proteomes" id="UP000582643">
    <property type="component" value="Unassembled WGS sequence"/>
</dbReference>
<gene>
    <name evidence="2" type="ORF">GGE06_000238</name>
</gene>
<dbReference type="AlphaFoldDB" id="A0A7W7TWM4"/>
<accession>A0A7W7TWM4</accession>
<keyword evidence="3" id="KW-1185">Reference proteome</keyword>
<reference evidence="2 3" key="1">
    <citation type="submission" date="2020-08" db="EMBL/GenBank/DDBJ databases">
        <title>Genomic Encyclopedia of Type Strains, Phase III (KMG-III): the genomes of soil and plant-associated and newly described type strains.</title>
        <authorList>
            <person name="Whitman W."/>
        </authorList>
    </citation>
    <scope>NUCLEOTIDE SEQUENCE [LARGE SCALE GENOMIC DNA]</scope>
    <source>
        <strain evidence="2 3">SFB5A</strain>
    </source>
</reference>
<evidence type="ECO:0000313" key="3">
    <source>
        <dbReference type="Proteomes" id="UP000582643"/>
    </source>
</evidence>
<feature type="signal peptide" evidence="1">
    <location>
        <begin position="1"/>
        <end position="26"/>
    </location>
</feature>
<organism evidence="2 3">
    <name type="scientific">Streptomyces nymphaeiformis</name>
    <dbReference type="NCBI Taxonomy" id="2663842"/>
    <lineage>
        <taxon>Bacteria</taxon>
        <taxon>Bacillati</taxon>
        <taxon>Actinomycetota</taxon>
        <taxon>Actinomycetes</taxon>
        <taxon>Kitasatosporales</taxon>
        <taxon>Streptomycetaceae</taxon>
        <taxon>Streptomyces</taxon>
    </lineage>
</organism>
<feature type="chain" id="PRO_5031160894" description="Tachylectin 2 domain-containing protein" evidence="1">
    <location>
        <begin position="27"/>
        <end position="437"/>
    </location>
</feature>
<comment type="caution">
    <text evidence="2">The sequence shown here is derived from an EMBL/GenBank/DDBJ whole genome shotgun (WGS) entry which is preliminary data.</text>
</comment>
<keyword evidence="1" id="KW-0732">Signal</keyword>
<name>A0A7W7TWM4_9ACTN</name>
<evidence type="ECO:0000256" key="1">
    <source>
        <dbReference type="SAM" id="SignalP"/>
    </source>
</evidence>
<proteinExistence type="predicted"/>
<evidence type="ECO:0008006" key="4">
    <source>
        <dbReference type="Google" id="ProtNLM"/>
    </source>
</evidence>
<dbReference type="EMBL" id="JACHJY010000001">
    <property type="protein sequence ID" value="MBB4979350.1"/>
    <property type="molecule type" value="Genomic_DNA"/>
</dbReference>
<sequence length="437" mass="45869">MRHTTRTLLVAASALLAALIPPAAGGATALAAPLAALAPAPPSPAAVSAQAPGTVVQRGGTLHVPSGEEGSVTTYFGAALPGDATGTVKARLLLSNLDWPPEGSDEHIPSELYHTRWSCSVNGGAFVDCPYGGEGFVLPETQAAPFLTYAVRVDADSGAASNPLLFGSFDVFDTAGRRIATGGAGFEFDLGTPEARHRTVLHARDRSGVLWQYEGTGKAATPFKPRQRVGGGWGGYTALTRLGTPTADGKGDLVARDTDGVLWYYRGSGDLSAPFWPRVRIGGGWNAYTSLAGTSTGLLARDRDGVLWHYRSLYGAPLSAPFAPRARVGGGWNAYTSLTALDGTVLARDTGGALWAYHPSGSFDPTVPLRPRVRVGGGWNVYTALAGTGDLGFETSHDLLARDRDGVLWAYEGNYFGVPRVPRTAVGRGWNIYDTLL</sequence>
<dbReference type="RefSeq" id="WP_184929832.1">
    <property type="nucleotide sequence ID" value="NZ_JACHJY010000001.1"/>
</dbReference>
<protein>
    <recommendedName>
        <fullName evidence="4">Tachylectin 2 domain-containing protein</fullName>
    </recommendedName>
</protein>